<sequence>MKLAPVLLLFVLGAQASWFGSNTPAYQDWGSERLAAWLKARNVPLPATIDPPTHKFLQELVKKHWNTAQDAASDAYDSASSSAGDAYDTASQYSQDAYNFGQQVFQSGREQAQFAFDHAVKTWDDSKLRQYLLDQGVIEPNGPREQLEQLARQKYREILRTMGSTTAYVAQTTQDFGRKAMEDRDWVYSSWDDSELRAYLVDKGLLKSKEELTREQMIKKFQDYYHSAVDPVYEFWSDSFINEWLYQHNIPPFNRDPPPRATLVQRMRAYYYDVTQYVWNTWTESDLRAWLISRNIIKSDAQITREKLERLVADNYLAAQDTIWSSWRDADIRGWLVEHDIVSQEKADKMTRAELEKTISARYNDASERTADYLVWPDARLRAYLREHGIPEEALPTSRPGLLQETRIRWVQARHRSDALYDRVMNLLAEGRHIAEEKLHQIISILTGKAYDAADYASGAAGYAHTYANEKARDAGAAAAKAKKEL</sequence>
<proteinExistence type="predicted"/>
<dbReference type="Proteomes" id="UP000814128">
    <property type="component" value="Unassembled WGS sequence"/>
</dbReference>
<reference evidence="1" key="1">
    <citation type="submission" date="2021-02" db="EMBL/GenBank/DDBJ databases">
        <authorList>
            <consortium name="DOE Joint Genome Institute"/>
            <person name="Ahrendt S."/>
            <person name="Looney B.P."/>
            <person name="Miyauchi S."/>
            <person name="Morin E."/>
            <person name="Drula E."/>
            <person name="Courty P.E."/>
            <person name="Chicoki N."/>
            <person name="Fauchery L."/>
            <person name="Kohler A."/>
            <person name="Kuo A."/>
            <person name="Labutti K."/>
            <person name="Pangilinan J."/>
            <person name="Lipzen A."/>
            <person name="Riley R."/>
            <person name="Andreopoulos W."/>
            <person name="He G."/>
            <person name="Johnson J."/>
            <person name="Barry K.W."/>
            <person name="Grigoriev I.V."/>
            <person name="Nagy L."/>
            <person name="Hibbett D."/>
            <person name="Henrissat B."/>
            <person name="Matheny P.B."/>
            <person name="Labbe J."/>
            <person name="Martin F."/>
        </authorList>
    </citation>
    <scope>NUCLEOTIDE SEQUENCE</scope>
    <source>
        <strain evidence="1">EC-137</strain>
    </source>
</reference>
<gene>
    <name evidence="1" type="ORF">K488DRAFT_90238</name>
</gene>
<comment type="caution">
    <text evidence="1">The sequence shown here is derived from an EMBL/GenBank/DDBJ whole genome shotgun (WGS) entry which is preliminary data.</text>
</comment>
<dbReference type="EMBL" id="MU273810">
    <property type="protein sequence ID" value="KAI0027980.1"/>
    <property type="molecule type" value="Genomic_DNA"/>
</dbReference>
<reference evidence="1" key="2">
    <citation type="journal article" date="2022" name="New Phytol.">
        <title>Evolutionary transition to the ectomycorrhizal habit in the genomes of a hyperdiverse lineage of mushroom-forming fungi.</title>
        <authorList>
            <person name="Looney B."/>
            <person name="Miyauchi S."/>
            <person name="Morin E."/>
            <person name="Drula E."/>
            <person name="Courty P.E."/>
            <person name="Kohler A."/>
            <person name="Kuo A."/>
            <person name="LaButti K."/>
            <person name="Pangilinan J."/>
            <person name="Lipzen A."/>
            <person name="Riley R."/>
            <person name="Andreopoulos W."/>
            <person name="He G."/>
            <person name="Johnson J."/>
            <person name="Nolan M."/>
            <person name="Tritt A."/>
            <person name="Barry K.W."/>
            <person name="Grigoriev I.V."/>
            <person name="Nagy L.G."/>
            <person name="Hibbett D."/>
            <person name="Henrissat B."/>
            <person name="Matheny P.B."/>
            <person name="Labbe J."/>
            <person name="Martin F.M."/>
        </authorList>
    </citation>
    <scope>NUCLEOTIDE SEQUENCE</scope>
    <source>
        <strain evidence="1">EC-137</strain>
    </source>
</reference>
<keyword evidence="2" id="KW-1185">Reference proteome</keyword>
<evidence type="ECO:0000313" key="1">
    <source>
        <dbReference type="EMBL" id="KAI0027980.1"/>
    </source>
</evidence>
<accession>A0ACB8Q848</accession>
<protein>
    <submittedName>
        <fullName evidence="1">Uncharacterized protein</fullName>
    </submittedName>
</protein>
<evidence type="ECO:0000313" key="2">
    <source>
        <dbReference type="Proteomes" id="UP000814128"/>
    </source>
</evidence>
<organism evidence="1 2">
    <name type="scientific">Vararia minispora EC-137</name>
    <dbReference type="NCBI Taxonomy" id="1314806"/>
    <lineage>
        <taxon>Eukaryota</taxon>
        <taxon>Fungi</taxon>
        <taxon>Dikarya</taxon>
        <taxon>Basidiomycota</taxon>
        <taxon>Agaricomycotina</taxon>
        <taxon>Agaricomycetes</taxon>
        <taxon>Russulales</taxon>
        <taxon>Lachnocladiaceae</taxon>
        <taxon>Vararia</taxon>
    </lineage>
</organism>
<name>A0ACB8Q848_9AGAM</name>